<protein>
    <submittedName>
        <fullName evidence="2">Uncharacterized protein</fullName>
    </submittedName>
</protein>
<keyword evidence="1" id="KW-1133">Transmembrane helix</keyword>
<feature type="transmembrane region" description="Helical" evidence="1">
    <location>
        <begin position="39"/>
        <end position="59"/>
    </location>
</feature>
<organism evidence="2 3">
    <name type="scientific">Zasmidium cellare</name>
    <name type="common">Wine cellar mold</name>
    <name type="synonym">Racodium cellare</name>
    <dbReference type="NCBI Taxonomy" id="395010"/>
    <lineage>
        <taxon>Eukaryota</taxon>
        <taxon>Fungi</taxon>
        <taxon>Dikarya</taxon>
        <taxon>Ascomycota</taxon>
        <taxon>Pezizomycotina</taxon>
        <taxon>Dothideomycetes</taxon>
        <taxon>Dothideomycetidae</taxon>
        <taxon>Mycosphaerellales</taxon>
        <taxon>Mycosphaerellaceae</taxon>
        <taxon>Zasmidium</taxon>
    </lineage>
</organism>
<proteinExistence type="predicted"/>
<sequence>MVIYYEADKTWTDHLIDLAVPIILLCWADFRAHLIQNTLIMLGAPYLLHTTGSITRFLLRKMSFHRSGMHRVWLQWRYIDRGRYFACPEGLEATVLCNLGKVVILIRIAAGCVAAPAFRGCLAAAIFGWVAVQAIVVLGDWFFGVL</sequence>
<accession>A0ABR0EW50</accession>
<comment type="caution">
    <text evidence="2">The sequence shown here is derived from an EMBL/GenBank/DDBJ whole genome shotgun (WGS) entry which is preliminary data.</text>
</comment>
<keyword evidence="1" id="KW-0812">Transmembrane</keyword>
<gene>
    <name evidence="2" type="ORF">PRZ48_003697</name>
</gene>
<evidence type="ECO:0000313" key="3">
    <source>
        <dbReference type="Proteomes" id="UP001305779"/>
    </source>
</evidence>
<dbReference type="Proteomes" id="UP001305779">
    <property type="component" value="Unassembled WGS sequence"/>
</dbReference>
<keyword evidence="1" id="KW-0472">Membrane</keyword>
<evidence type="ECO:0000256" key="1">
    <source>
        <dbReference type="SAM" id="Phobius"/>
    </source>
</evidence>
<evidence type="ECO:0000313" key="2">
    <source>
        <dbReference type="EMBL" id="KAK4505732.1"/>
    </source>
</evidence>
<name>A0ABR0EW50_ZASCE</name>
<reference evidence="2 3" key="1">
    <citation type="journal article" date="2023" name="G3 (Bethesda)">
        <title>A chromosome-level genome assembly of Zasmidium syzygii isolated from banana leaves.</title>
        <authorList>
            <person name="van Westerhoven A.C."/>
            <person name="Mehrabi R."/>
            <person name="Talebi R."/>
            <person name="Steentjes M.B.F."/>
            <person name="Corcolon B."/>
            <person name="Chong P.A."/>
            <person name="Kema G.H.J."/>
            <person name="Seidl M.F."/>
        </authorList>
    </citation>
    <scope>NUCLEOTIDE SEQUENCE [LARGE SCALE GENOMIC DNA]</scope>
    <source>
        <strain evidence="2 3">P124</strain>
    </source>
</reference>
<feature type="transmembrane region" description="Helical" evidence="1">
    <location>
        <begin position="121"/>
        <end position="143"/>
    </location>
</feature>
<dbReference type="EMBL" id="JAXOVC010000002">
    <property type="protein sequence ID" value="KAK4505732.1"/>
    <property type="molecule type" value="Genomic_DNA"/>
</dbReference>
<keyword evidence="3" id="KW-1185">Reference proteome</keyword>